<protein>
    <submittedName>
        <fullName evidence="1">Uncharacterized protein</fullName>
    </submittedName>
</protein>
<reference evidence="2" key="1">
    <citation type="journal article" date="2013" name="Mol. Plant Microbe Interact.">
        <title>Global aspects of pacC regulation of pathogenicity genes in Colletotrichum gloeosporioides as revealed by transcriptome analysis.</title>
        <authorList>
            <person name="Alkan N."/>
            <person name="Meng X."/>
            <person name="Friedlander G."/>
            <person name="Reuveni E."/>
            <person name="Sukno S."/>
            <person name="Sherman A."/>
            <person name="Thon M."/>
            <person name="Fluhr R."/>
            <person name="Prusky D."/>
        </authorList>
    </citation>
    <scope>NUCLEOTIDE SEQUENCE [LARGE SCALE GENOMIC DNA]</scope>
    <source>
        <strain evidence="2">Cg-14</strain>
    </source>
</reference>
<organism evidence="1 2">
    <name type="scientific">Colletotrichum gloeosporioides (strain Cg-14)</name>
    <name type="common">Anthracnose fungus</name>
    <name type="synonym">Glomerella cingulata</name>
    <dbReference type="NCBI Taxonomy" id="1237896"/>
    <lineage>
        <taxon>Eukaryota</taxon>
        <taxon>Fungi</taxon>
        <taxon>Dikarya</taxon>
        <taxon>Ascomycota</taxon>
        <taxon>Pezizomycotina</taxon>
        <taxon>Sordariomycetes</taxon>
        <taxon>Hypocreomycetidae</taxon>
        <taxon>Glomerellales</taxon>
        <taxon>Glomerellaceae</taxon>
        <taxon>Colletotrichum</taxon>
        <taxon>Colletotrichum gloeosporioides species complex</taxon>
    </lineage>
</organism>
<gene>
    <name evidence="1" type="ORF">CGLO_14511</name>
</gene>
<dbReference type="HOGENOM" id="CLU_3435052_0_0_1"/>
<comment type="caution">
    <text evidence="1">The sequence shown here is derived from an EMBL/GenBank/DDBJ whole genome shotgun (WGS) entry which is preliminary data.</text>
</comment>
<evidence type="ECO:0000313" key="2">
    <source>
        <dbReference type="Proteomes" id="UP000015530"/>
    </source>
</evidence>
<name>T0LDR2_COLGC</name>
<accession>T0LDR2</accession>
<evidence type="ECO:0000313" key="1">
    <source>
        <dbReference type="EMBL" id="EQB46435.1"/>
    </source>
</evidence>
<dbReference type="EMBL" id="AMYD01003394">
    <property type="protein sequence ID" value="EQB46435.1"/>
    <property type="molecule type" value="Genomic_DNA"/>
</dbReference>
<proteinExistence type="predicted"/>
<sequence length="14" mass="1719">MLYFLSMKALNFQL</sequence>
<dbReference type="Proteomes" id="UP000015530">
    <property type="component" value="Unassembled WGS sequence"/>
</dbReference>